<protein>
    <submittedName>
        <fullName evidence="1">Sigma-70 family RNA polymerase sigma factor</fullName>
    </submittedName>
</protein>
<accession>A0A948X2G0</accession>
<name>A0A948X2G0_9LACO</name>
<dbReference type="Gene3D" id="1.10.10.10">
    <property type="entry name" value="Winged helix-like DNA-binding domain superfamily/Winged helix DNA-binding domain"/>
    <property type="match status" value="1"/>
</dbReference>
<dbReference type="SUPFAM" id="SSF88659">
    <property type="entry name" value="Sigma3 and sigma4 domains of RNA polymerase sigma factors"/>
    <property type="match status" value="1"/>
</dbReference>
<evidence type="ECO:0000313" key="2">
    <source>
        <dbReference type="Proteomes" id="UP000777303"/>
    </source>
</evidence>
<proteinExistence type="predicted"/>
<dbReference type="AlphaFoldDB" id="A0A948X2G0"/>
<gene>
    <name evidence="1" type="ORF">H9901_00310</name>
</gene>
<dbReference type="EMBL" id="JAHLFS010000006">
    <property type="protein sequence ID" value="MBU3851145.1"/>
    <property type="molecule type" value="Genomic_DNA"/>
</dbReference>
<comment type="caution">
    <text evidence="1">The sequence shown here is derived from an EMBL/GenBank/DDBJ whole genome shotgun (WGS) entry which is preliminary data.</text>
</comment>
<reference evidence="1" key="2">
    <citation type="submission" date="2021-04" db="EMBL/GenBank/DDBJ databases">
        <authorList>
            <person name="Gilroy R."/>
        </authorList>
    </citation>
    <scope>NUCLEOTIDE SEQUENCE</scope>
    <source>
        <strain evidence="1">F6-6636</strain>
    </source>
</reference>
<sequence>MTDKMSLAFQYCNQHIGIIYGVMKKLHITAQHHDYDDLRSEGVLKFVNVYCNWREALTTTAQQQKFNKMVFGAVYRHLLNYLHHENYYQQYHVLAATDNELLNTCDFPHAEVETNTLLNELLQHCTSRERQFINYRYHHHLNMQATAQAMHISVRTAQRLKQRLRVKAQQLGLF</sequence>
<reference evidence="1" key="1">
    <citation type="journal article" date="2021" name="PeerJ">
        <title>Extensive microbial diversity within the chicken gut microbiome revealed by metagenomics and culture.</title>
        <authorList>
            <person name="Gilroy R."/>
            <person name="Ravi A."/>
            <person name="Getino M."/>
            <person name="Pursley I."/>
            <person name="Horton D.L."/>
            <person name="Alikhan N.F."/>
            <person name="Baker D."/>
            <person name="Gharbi K."/>
            <person name="Hall N."/>
            <person name="Watson M."/>
            <person name="Adriaenssens E.M."/>
            <person name="Foster-Nyarko E."/>
            <person name="Jarju S."/>
            <person name="Secka A."/>
            <person name="Antonio M."/>
            <person name="Oren A."/>
            <person name="Chaudhuri R.R."/>
            <person name="La Ragione R."/>
            <person name="Hildebrand F."/>
            <person name="Pallen M.J."/>
        </authorList>
    </citation>
    <scope>NUCLEOTIDE SEQUENCE</scope>
    <source>
        <strain evidence="1">F6-6636</strain>
    </source>
</reference>
<dbReference type="InterPro" id="IPR036388">
    <property type="entry name" value="WH-like_DNA-bd_sf"/>
</dbReference>
<dbReference type="InterPro" id="IPR013324">
    <property type="entry name" value="RNA_pol_sigma_r3/r4-like"/>
</dbReference>
<organism evidence="1 2">
    <name type="scientific">Candidatus Paralactobacillus gallistercoris</name>
    <dbReference type="NCBI Taxonomy" id="2838724"/>
    <lineage>
        <taxon>Bacteria</taxon>
        <taxon>Bacillati</taxon>
        <taxon>Bacillota</taxon>
        <taxon>Bacilli</taxon>
        <taxon>Lactobacillales</taxon>
        <taxon>Lactobacillaceae</taxon>
        <taxon>Lactobacillus</taxon>
    </lineage>
</organism>
<dbReference type="Proteomes" id="UP000777303">
    <property type="component" value="Unassembled WGS sequence"/>
</dbReference>
<evidence type="ECO:0000313" key="1">
    <source>
        <dbReference type="EMBL" id="MBU3851145.1"/>
    </source>
</evidence>